<sequence>MKHPILLLLLIECVLAGPRVDPLVHAPAGLIRGLRSDEGGYDMFLGVPYALVDEAHPFAAASPHPGFKEPYLAYHDDVICPQYIDNNATGTIQCLQLNVYVPTTATSLHTLPVMVFFPGGSFVKIQKTKDDYSPKFLIRHDVIIVTFNYRVGPYGFLCLSKPGYNNQGLKDQILALNWVKENIAAFGGDVDRITAFGQSAGSMSLDIHILNNEGFVNRVILQSGVAVSPWVVTEENDGFIFDIAKELGYNFDNVHEAIEVLYTKDPLEVIRVSNDLIYFGNKNPVTRPCVEKGDNTILKDFPINLKPKVKNLDIMLGHTNKEAKFVYADNSNPDYYKNYDFKDELSFVFREEVDSDVVRQFYIGDSPLSEELQSLILDYGSDIAFNYPAEQSVERYVKAGARSVCKYVFSYEGGRNRAKINKNFTADGASHGDDTSYLFDMKMFEGLQPSEEDQRIIDAMTTMWTNFAKYGDPTPLITDITPVRWRPSELSRRPYLSIDSELTVKSRVFHDRMAFWEIYYKLYEDKLKSNTSIKDLK</sequence>
<feature type="chain" id="PRO_5013105173" description="Carboxylesterase type B domain-containing protein" evidence="2">
    <location>
        <begin position="17"/>
        <end position="537"/>
    </location>
</feature>
<proteinExistence type="predicted"/>
<dbReference type="Pfam" id="PF00135">
    <property type="entry name" value="COesterase"/>
    <property type="match status" value="1"/>
</dbReference>
<evidence type="ECO:0000313" key="4">
    <source>
        <dbReference type="EMBL" id="PCG71299.1"/>
    </source>
</evidence>
<name>A0A2A4JHL2_HELVI</name>
<dbReference type="InterPro" id="IPR050309">
    <property type="entry name" value="Type-B_Carboxylest/Lipase"/>
</dbReference>
<reference evidence="4" key="1">
    <citation type="submission" date="2017-09" db="EMBL/GenBank/DDBJ databases">
        <title>Contemporary evolution of a Lepidopteran species, Heliothis virescens, in response to modern agricultural practices.</title>
        <authorList>
            <person name="Fritz M.L."/>
            <person name="Deyonke A.M."/>
            <person name="Papanicolaou A."/>
            <person name="Micinski S."/>
            <person name="Westbrook J."/>
            <person name="Gould F."/>
        </authorList>
    </citation>
    <scope>NUCLEOTIDE SEQUENCE [LARGE SCALE GENOMIC DNA]</scope>
    <source>
        <strain evidence="4">HvINT-</strain>
        <tissue evidence="4">Whole body</tissue>
    </source>
</reference>
<comment type="caution">
    <text evidence="4">The sequence shown here is derived from an EMBL/GenBank/DDBJ whole genome shotgun (WGS) entry which is preliminary data.</text>
</comment>
<feature type="signal peptide" evidence="2">
    <location>
        <begin position="1"/>
        <end position="16"/>
    </location>
</feature>
<feature type="domain" description="Carboxylesterase type B" evidence="3">
    <location>
        <begin position="21"/>
        <end position="516"/>
    </location>
</feature>
<dbReference type="InterPro" id="IPR002018">
    <property type="entry name" value="CarbesteraseB"/>
</dbReference>
<evidence type="ECO:0000256" key="2">
    <source>
        <dbReference type="SAM" id="SignalP"/>
    </source>
</evidence>
<dbReference type="EMBL" id="NWSH01001418">
    <property type="protein sequence ID" value="PCG71299.1"/>
    <property type="molecule type" value="Genomic_DNA"/>
</dbReference>
<accession>A0A2A4JHL2</accession>
<gene>
    <name evidence="4" type="ORF">B5V51_2019</name>
</gene>
<dbReference type="Gene3D" id="3.40.50.1820">
    <property type="entry name" value="alpha/beta hydrolase"/>
    <property type="match status" value="1"/>
</dbReference>
<organism evidence="4">
    <name type="scientific">Heliothis virescens</name>
    <name type="common">Tobacco budworm moth</name>
    <dbReference type="NCBI Taxonomy" id="7102"/>
    <lineage>
        <taxon>Eukaryota</taxon>
        <taxon>Metazoa</taxon>
        <taxon>Ecdysozoa</taxon>
        <taxon>Arthropoda</taxon>
        <taxon>Hexapoda</taxon>
        <taxon>Insecta</taxon>
        <taxon>Pterygota</taxon>
        <taxon>Neoptera</taxon>
        <taxon>Endopterygota</taxon>
        <taxon>Lepidoptera</taxon>
        <taxon>Glossata</taxon>
        <taxon>Ditrysia</taxon>
        <taxon>Noctuoidea</taxon>
        <taxon>Noctuidae</taxon>
        <taxon>Heliothinae</taxon>
        <taxon>Heliothis</taxon>
    </lineage>
</organism>
<dbReference type="AlphaFoldDB" id="A0A2A4JHL2"/>
<keyword evidence="2" id="KW-0732">Signal</keyword>
<dbReference type="SUPFAM" id="SSF53474">
    <property type="entry name" value="alpha/beta-Hydrolases"/>
    <property type="match status" value="1"/>
</dbReference>
<dbReference type="InterPro" id="IPR029058">
    <property type="entry name" value="AB_hydrolase_fold"/>
</dbReference>
<evidence type="ECO:0000259" key="3">
    <source>
        <dbReference type="Pfam" id="PF00135"/>
    </source>
</evidence>
<dbReference type="PANTHER" id="PTHR11559">
    <property type="entry name" value="CARBOXYLESTERASE"/>
    <property type="match status" value="1"/>
</dbReference>
<dbReference type="STRING" id="7102.A0A2A4JHL2"/>
<evidence type="ECO:0000256" key="1">
    <source>
        <dbReference type="ARBA" id="ARBA00023180"/>
    </source>
</evidence>
<protein>
    <recommendedName>
        <fullName evidence="3">Carboxylesterase type B domain-containing protein</fullName>
    </recommendedName>
</protein>
<keyword evidence="1" id="KW-0325">Glycoprotein</keyword>